<evidence type="ECO:0000256" key="7">
    <source>
        <dbReference type="ARBA" id="ARBA00022777"/>
    </source>
</evidence>
<dbReference type="InterPro" id="IPR036890">
    <property type="entry name" value="HATPase_C_sf"/>
</dbReference>
<dbReference type="CDD" id="cd00130">
    <property type="entry name" value="PAS"/>
    <property type="match status" value="1"/>
</dbReference>
<dbReference type="Gene3D" id="3.30.565.10">
    <property type="entry name" value="Histidine kinase-like ATPase, C-terminal domain"/>
    <property type="match status" value="1"/>
</dbReference>
<accession>A0A516H697</accession>
<organism evidence="15 16">
    <name type="scientific">Ferrovibrio terrae</name>
    <dbReference type="NCBI Taxonomy" id="2594003"/>
    <lineage>
        <taxon>Bacteria</taxon>
        <taxon>Pseudomonadati</taxon>
        <taxon>Pseudomonadota</taxon>
        <taxon>Alphaproteobacteria</taxon>
        <taxon>Rhodospirillales</taxon>
        <taxon>Rhodospirillaceae</taxon>
        <taxon>Ferrovibrio</taxon>
    </lineage>
</organism>
<dbReference type="KEGG" id="fer:FNB15_18865"/>
<feature type="domain" description="Histidine kinase" evidence="12">
    <location>
        <begin position="309"/>
        <end position="530"/>
    </location>
</feature>
<dbReference type="Gene3D" id="1.10.287.130">
    <property type="match status" value="1"/>
</dbReference>
<dbReference type="SMART" id="SM00387">
    <property type="entry name" value="HATPase_c"/>
    <property type="match status" value="1"/>
</dbReference>
<dbReference type="GO" id="GO:0005886">
    <property type="term" value="C:plasma membrane"/>
    <property type="evidence" value="ECO:0007669"/>
    <property type="project" value="TreeGrafter"/>
</dbReference>
<dbReference type="GO" id="GO:0009927">
    <property type="term" value="F:histidine phosphotransfer kinase activity"/>
    <property type="evidence" value="ECO:0007669"/>
    <property type="project" value="TreeGrafter"/>
</dbReference>
<evidence type="ECO:0000259" key="14">
    <source>
        <dbReference type="PROSITE" id="PS50113"/>
    </source>
</evidence>
<dbReference type="SUPFAM" id="SSF47384">
    <property type="entry name" value="Homodimeric domain of signal transducing histidine kinase"/>
    <property type="match status" value="1"/>
</dbReference>
<evidence type="ECO:0000256" key="4">
    <source>
        <dbReference type="ARBA" id="ARBA00022553"/>
    </source>
</evidence>
<evidence type="ECO:0000256" key="3">
    <source>
        <dbReference type="ARBA" id="ARBA00012438"/>
    </source>
</evidence>
<dbReference type="AlphaFoldDB" id="A0A516H697"/>
<feature type="domain" description="PAC" evidence="14">
    <location>
        <begin position="239"/>
        <end position="291"/>
    </location>
</feature>
<keyword evidence="11" id="KW-0131">Cell cycle</keyword>
<dbReference type="InterPro" id="IPR000014">
    <property type="entry name" value="PAS"/>
</dbReference>
<dbReference type="InterPro" id="IPR005467">
    <property type="entry name" value="His_kinase_dom"/>
</dbReference>
<dbReference type="OrthoDB" id="8477705at2"/>
<dbReference type="PROSITE" id="PS50109">
    <property type="entry name" value="HIS_KIN"/>
    <property type="match status" value="1"/>
</dbReference>
<dbReference type="PRINTS" id="PR00344">
    <property type="entry name" value="BCTRLSENSOR"/>
</dbReference>
<keyword evidence="5" id="KW-0808">Transferase</keyword>
<evidence type="ECO:0000256" key="5">
    <source>
        <dbReference type="ARBA" id="ARBA00022679"/>
    </source>
</evidence>
<keyword evidence="7" id="KW-0418">Kinase</keyword>
<keyword evidence="16" id="KW-1185">Reference proteome</keyword>
<evidence type="ECO:0000259" key="12">
    <source>
        <dbReference type="PROSITE" id="PS50109"/>
    </source>
</evidence>
<dbReference type="PANTHER" id="PTHR43047:SF63">
    <property type="entry name" value="HISTIDINE KINASE"/>
    <property type="match status" value="1"/>
</dbReference>
<dbReference type="SMART" id="SM00388">
    <property type="entry name" value="HisKA"/>
    <property type="match status" value="1"/>
</dbReference>
<dbReference type="PROSITE" id="PS50112">
    <property type="entry name" value="PAS"/>
    <property type="match status" value="1"/>
</dbReference>
<comment type="catalytic activity">
    <reaction evidence="1">
        <text>ATP + protein L-histidine = ADP + protein N-phospho-L-histidine.</text>
        <dbReference type="EC" id="2.7.13.3"/>
    </reaction>
</comment>
<dbReference type="Gene3D" id="3.30.450.20">
    <property type="entry name" value="PAS domain"/>
    <property type="match status" value="2"/>
</dbReference>
<name>A0A516H697_9PROT</name>
<evidence type="ECO:0000256" key="1">
    <source>
        <dbReference type="ARBA" id="ARBA00000085"/>
    </source>
</evidence>
<dbReference type="InterPro" id="IPR036097">
    <property type="entry name" value="HisK_dim/P_sf"/>
</dbReference>
<dbReference type="InterPro" id="IPR004358">
    <property type="entry name" value="Sig_transdc_His_kin-like_C"/>
</dbReference>
<dbReference type="GO" id="GO:0005524">
    <property type="term" value="F:ATP binding"/>
    <property type="evidence" value="ECO:0007669"/>
    <property type="project" value="UniProtKB-KW"/>
</dbReference>
<evidence type="ECO:0000256" key="9">
    <source>
        <dbReference type="ARBA" id="ARBA00023012"/>
    </source>
</evidence>
<dbReference type="EC" id="2.7.13.3" evidence="3"/>
<dbReference type="Proteomes" id="UP000317496">
    <property type="component" value="Chromosome"/>
</dbReference>
<proteinExistence type="predicted"/>
<keyword evidence="4" id="KW-0597">Phosphoprotein</keyword>
<comment type="subcellular location">
    <subcellularLocation>
        <location evidence="2">Membrane</location>
    </subcellularLocation>
</comment>
<dbReference type="NCBIfam" id="TIGR00229">
    <property type="entry name" value="sensory_box"/>
    <property type="match status" value="1"/>
</dbReference>
<dbReference type="InterPro" id="IPR013767">
    <property type="entry name" value="PAS_fold"/>
</dbReference>
<evidence type="ECO:0000256" key="11">
    <source>
        <dbReference type="ARBA" id="ARBA00023306"/>
    </source>
</evidence>
<keyword evidence="8" id="KW-0067">ATP-binding</keyword>
<keyword evidence="9" id="KW-0902">Two-component regulatory system</keyword>
<dbReference type="FunFam" id="1.10.287.130:FF:000038">
    <property type="entry name" value="Sensory transduction histidine kinase"/>
    <property type="match status" value="1"/>
</dbReference>
<dbReference type="PROSITE" id="PS50113">
    <property type="entry name" value="PAC"/>
    <property type="match status" value="1"/>
</dbReference>
<dbReference type="GO" id="GO:0000155">
    <property type="term" value="F:phosphorelay sensor kinase activity"/>
    <property type="evidence" value="ECO:0007669"/>
    <property type="project" value="InterPro"/>
</dbReference>
<dbReference type="FunFam" id="3.30.565.10:FF:000010">
    <property type="entry name" value="Sensor histidine kinase RcsC"/>
    <property type="match status" value="1"/>
</dbReference>
<dbReference type="Pfam" id="PF12860">
    <property type="entry name" value="PAS_7"/>
    <property type="match status" value="1"/>
</dbReference>
<keyword evidence="10" id="KW-0472">Membrane</keyword>
<reference evidence="15 16" key="1">
    <citation type="submission" date="2019-07" db="EMBL/GenBank/DDBJ databases">
        <title>Genome sequencing for Ferrovibrio sp. K5.</title>
        <authorList>
            <person name="Park S.-J."/>
        </authorList>
    </citation>
    <scope>NUCLEOTIDE SEQUENCE [LARGE SCALE GENOMIC DNA]</scope>
    <source>
        <strain evidence="15 16">K5</strain>
    </source>
</reference>
<evidence type="ECO:0000256" key="2">
    <source>
        <dbReference type="ARBA" id="ARBA00004370"/>
    </source>
</evidence>
<sequence>MTQPPFGEDRFMAALARHRDAVEETPEAAVTENHLLHAALDTMGEGFAVWDAGPNLVQFNRRLPDLFGLPADLLRPGLPAKEFLGLLVSRGVLTIRAEEASAWINAYIDASTRADRKQEVRLTDGTWLNFDWRRLPSTDGSIGYVSVFTDITVRKRAQIRLRQAEAKYRQIFDNVHEGIIQVTPEGRVLAINRAGAAIFGFSSPEEMLATVTRAGDQLYVNPERRKELLKHLERHGLARDFRSEMRRRDGNSVWVSKTLRRVTDETGNLVMIEGMFRDVSLQRRNEQQLMLAKEQAEDANRAKSDFLANMSHELRTPLNAILGFSQVLMDEMMGPLGNAKYREYCRDIVLSGEHLLALINDILDMAKVESGKMSLDEEWVDLNESLEAALLLVRERAASSRITMTRKVPDPAPALWGDMRRLRQVWINLVSNAVKFTPQGGSVELRCEILADGRLEIAVTDTGIGIAEEDIERVQQPFSQVANALSRSHEGTGLGLSLSRSLVELHGGELFIESRLGEGTTVSVTLPPERHRPGPLAGLQNQFAGGFAISELAQGSGSFLQPVDAGDQRPTSLAAD</sequence>
<dbReference type="PANTHER" id="PTHR43047">
    <property type="entry name" value="TWO-COMPONENT HISTIDINE PROTEIN KINASE"/>
    <property type="match status" value="1"/>
</dbReference>
<evidence type="ECO:0000313" key="16">
    <source>
        <dbReference type="Proteomes" id="UP000317496"/>
    </source>
</evidence>
<evidence type="ECO:0000259" key="13">
    <source>
        <dbReference type="PROSITE" id="PS50112"/>
    </source>
</evidence>
<gene>
    <name evidence="15" type="ORF">FNB15_18865</name>
</gene>
<dbReference type="InterPro" id="IPR035965">
    <property type="entry name" value="PAS-like_dom_sf"/>
</dbReference>
<dbReference type="Pfam" id="PF02518">
    <property type="entry name" value="HATPase_c"/>
    <property type="match status" value="1"/>
</dbReference>
<evidence type="ECO:0000256" key="10">
    <source>
        <dbReference type="ARBA" id="ARBA00023136"/>
    </source>
</evidence>
<dbReference type="Pfam" id="PF00989">
    <property type="entry name" value="PAS"/>
    <property type="match status" value="1"/>
</dbReference>
<dbReference type="EMBL" id="CP041636">
    <property type="protein sequence ID" value="QDO99210.1"/>
    <property type="molecule type" value="Genomic_DNA"/>
</dbReference>
<dbReference type="InterPro" id="IPR003594">
    <property type="entry name" value="HATPase_dom"/>
</dbReference>
<dbReference type="Pfam" id="PF00512">
    <property type="entry name" value="HisKA"/>
    <property type="match status" value="1"/>
</dbReference>
<feature type="domain" description="PAS" evidence="13">
    <location>
        <begin position="164"/>
        <end position="234"/>
    </location>
</feature>
<protein>
    <recommendedName>
        <fullName evidence="3">histidine kinase</fullName>
        <ecNumber evidence="3">2.7.13.3</ecNumber>
    </recommendedName>
</protein>
<keyword evidence="6" id="KW-0547">Nucleotide-binding</keyword>
<dbReference type="SUPFAM" id="SSF55785">
    <property type="entry name" value="PYP-like sensor domain (PAS domain)"/>
    <property type="match status" value="2"/>
</dbReference>
<dbReference type="InterPro" id="IPR000700">
    <property type="entry name" value="PAS-assoc_C"/>
</dbReference>
<dbReference type="InterPro" id="IPR003661">
    <property type="entry name" value="HisK_dim/P_dom"/>
</dbReference>
<evidence type="ECO:0000256" key="6">
    <source>
        <dbReference type="ARBA" id="ARBA00022741"/>
    </source>
</evidence>
<dbReference type="CDD" id="cd00082">
    <property type="entry name" value="HisKA"/>
    <property type="match status" value="1"/>
</dbReference>
<evidence type="ECO:0000256" key="8">
    <source>
        <dbReference type="ARBA" id="ARBA00022840"/>
    </source>
</evidence>
<evidence type="ECO:0000313" key="15">
    <source>
        <dbReference type="EMBL" id="QDO99210.1"/>
    </source>
</evidence>
<dbReference type="SMART" id="SM00091">
    <property type="entry name" value="PAS"/>
    <property type="match status" value="2"/>
</dbReference>
<dbReference type="CDD" id="cd16922">
    <property type="entry name" value="HATPase_EvgS-ArcB-TorS-like"/>
    <property type="match status" value="1"/>
</dbReference>
<dbReference type="SUPFAM" id="SSF55874">
    <property type="entry name" value="ATPase domain of HSP90 chaperone/DNA topoisomerase II/histidine kinase"/>
    <property type="match status" value="1"/>
</dbReference>